<dbReference type="AlphaFoldDB" id="A0A0A9DNC1"/>
<evidence type="ECO:0000313" key="2">
    <source>
        <dbReference type="EMBL" id="JAD85277.1"/>
    </source>
</evidence>
<name>A0A0A9DNC1_ARUDO</name>
<sequence>MRKRTHLHTSQKQLNNHKQIRVVRHNLRGNSSNTLWARCGTKLGELNSSQRKGSDTGPTGELHGAG</sequence>
<accession>A0A0A9DNC1</accession>
<protein>
    <submittedName>
        <fullName evidence="2">Uncharacterized protein</fullName>
    </submittedName>
</protein>
<reference evidence="2" key="1">
    <citation type="submission" date="2014-09" db="EMBL/GenBank/DDBJ databases">
        <authorList>
            <person name="Magalhaes I.L.F."/>
            <person name="Oliveira U."/>
            <person name="Santos F.R."/>
            <person name="Vidigal T.H.D.A."/>
            <person name="Brescovit A.D."/>
            <person name="Santos A.J."/>
        </authorList>
    </citation>
    <scope>NUCLEOTIDE SEQUENCE</scope>
    <source>
        <tissue evidence="2">Shoot tissue taken approximately 20 cm above the soil surface</tissue>
    </source>
</reference>
<reference evidence="2" key="2">
    <citation type="journal article" date="2015" name="Data Brief">
        <title>Shoot transcriptome of the giant reed, Arundo donax.</title>
        <authorList>
            <person name="Barrero R.A."/>
            <person name="Guerrero F.D."/>
            <person name="Moolhuijzen P."/>
            <person name="Goolsby J.A."/>
            <person name="Tidwell J."/>
            <person name="Bellgard S.E."/>
            <person name="Bellgard M.I."/>
        </authorList>
    </citation>
    <scope>NUCLEOTIDE SEQUENCE</scope>
    <source>
        <tissue evidence="2">Shoot tissue taken approximately 20 cm above the soil surface</tissue>
    </source>
</reference>
<feature type="region of interest" description="Disordered" evidence="1">
    <location>
        <begin position="43"/>
        <end position="66"/>
    </location>
</feature>
<evidence type="ECO:0000256" key="1">
    <source>
        <dbReference type="SAM" id="MobiDB-lite"/>
    </source>
</evidence>
<dbReference type="EMBL" id="GBRH01212618">
    <property type="protein sequence ID" value="JAD85277.1"/>
    <property type="molecule type" value="Transcribed_RNA"/>
</dbReference>
<proteinExistence type="predicted"/>
<organism evidence="2">
    <name type="scientific">Arundo donax</name>
    <name type="common">Giant reed</name>
    <name type="synonym">Donax arundinaceus</name>
    <dbReference type="NCBI Taxonomy" id="35708"/>
    <lineage>
        <taxon>Eukaryota</taxon>
        <taxon>Viridiplantae</taxon>
        <taxon>Streptophyta</taxon>
        <taxon>Embryophyta</taxon>
        <taxon>Tracheophyta</taxon>
        <taxon>Spermatophyta</taxon>
        <taxon>Magnoliopsida</taxon>
        <taxon>Liliopsida</taxon>
        <taxon>Poales</taxon>
        <taxon>Poaceae</taxon>
        <taxon>PACMAD clade</taxon>
        <taxon>Arundinoideae</taxon>
        <taxon>Arundineae</taxon>
        <taxon>Arundo</taxon>
    </lineage>
</organism>